<dbReference type="AlphaFoldDB" id="A0AAV8PZ38"/>
<protein>
    <submittedName>
        <fullName evidence="2">Uncharacterized protein</fullName>
    </submittedName>
</protein>
<sequence>MFTLPSGPDAAGEAAPSSLDVEDHDPVAPRHHHHLRRQSAGVQSSCSTEEMIAGSASTPSAIVGAVKSAGNDEILLSAVLSVTAALHKLCVYCPGLLRDGGLLENSDFGLERDIGSHRFIHLFQFSPDSPRLSRSTFCNYFKGDCTRPAFFDLLGCGIFNTDAHRWSLLDNDIPNSTGPLS</sequence>
<dbReference type="Proteomes" id="UP001222027">
    <property type="component" value="Unassembled WGS sequence"/>
</dbReference>
<name>A0AAV8PZ38_ENSVE</name>
<evidence type="ECO:0000313" key="3">
    <source>
        <dbReference type="Proteomes" id="UP001222027"/>
    </source>
</evidence>
<evidence type="ECO:0000256" key="1">
    <source>
        <dbReference type="SAM" id="MobiDB-lite"/>
    </source>
</evidence>
<gene>
    <name evidence="2" type="ORF">OPV22_032375</name>
</gene>
<comment type="caution">
    <text evidence="2">The sequence shown here is derived from an EMBL/GenBank/DDBJ whole genome shotgun (WGS) entry which is preliminary data.</text>
</comment>
<accession>A0AAV8PZ38</accession>
<organism evidence="2 3">
    <name type="scientific">Ensete ventricosum</name>
    <name type="common">Abyssinian banana</name>
    <name type="synonym">Musa ensete</name>
    <dbReference type="NCBI Taxonomy" id="4639"/>
    <lineage>
        <taxon>Eukaryota</taxon>
        <taxon>Viridiplantae</taxon>
        <taxon>Streptophyta</taxon>
        <taxon>Embryophyta</taxon>
        <taxon>Tracheophyta</taxon>
        <taxon>Spermatophyta</taxon>
        <taxon>Magnoliopsida</taxon>
        <taxon>Liliopsida</taxon>
        <taxon>Zingiberales</taxon>
        <taxon>Musaceae</taxon>
        <taxon>Ensete</taxon>
    </lineage>
</organism>
<reference evidence="2 3" key="1">
    <citation type="submission" date="2022-12" db="EMBL/GenBank/DDBJ databases">
        <title>Chromosome-scale assembly of the Ensete ventricosum genome.</title>
        <authorList>
            <person name="Dussert Y."/>
            <person name="Stocks J."/>
            <person name="Wendawek A."/>
            <person name="Woldeyes F."/>
            <person name="Nichols R.A."/>
            <person name="Borrell J.S."/>
        </authorList>
    </citation>
    <scope>NUCLEOTIDE SEQUENCE [LARGE SCALE GENOMIC DNA]</scope>
    <source>
        <strain evidence="3">cv. Maze</strain>
        <tissue evidence="2">Seeds</tissue>
    </source>
</reference>
<evidence type="ECO:0000313" key="2">
    <source>
        <dbReference type="EMBL" id="KAJ8459449.1"/>
    </source>
</evidence>
<proteinExistence type="predicted"/>
<dbReference type="EMBL" id="JAQQAF010000009">
    <property type="protein sequence ID" value="KAJ8459449.1"/>
    <property type="molecule type" value="Genomic_DNA"/>
</dbReference>
<feature type="region of interest" description="Disordered" evidence="1">
    <location>
        <begin position="1"/>
        <end position="44"/>
    </location>
</feature>
<keyword evidence="3" id="KW-1185">Reference proteome</keyword>